<dbReference type="PROSITE" id="PS00108">
    <property type="entry name" value="PROTEIN_KINASE_ST"/>
    <property type="match status" value="1"/>
</dbReference>
<evidence type="ECO:0000259" key="7">
    <source>
        <dbReference type="PROSITE" id="PS50011"/>
    </source>
</evidence>
<evidence type="ECO:0000256" key="6">
    <source>
        <dbReference type="SAM" id="MobiDB-lite"/>
    </source>
</evidence>
<name>A0A2S9XY01_9BACT</name>
<dbReference type="EMBL" id="PVNK01000149">
    <property type="protein sequence ID" value="PRP97713.1"/>
    <property type="molecule type" value="Genomic_DNA"/>
</dbReference>
<dbReference type="OrthoDB" id="5476445at2"/>
<keyword evidence="2 5" id="KW-0547">Nucleotide-binding</keyword>
<dbReference type="SUPFAM" id="SSF52540">
    <property type="entry name" value="P-loop containing nucleoside triphosphate hydrolases"/>
    <property type="match status" value="1"/>
</dbReference>
<keyword evidence="3 8" id="KW-0418">Kinase</keyword>
<gene>
    <name evidence="8" type="primary">pknH_2</name>
    <name evidence="8" type="ORF">ENSA5_32220</name>
</gene>
<proteinExistence type="predicted"/>
<organism evidence="8 9">
    <name type="scientific">Enhygromyxa salina</name>
    <dbReference type="NCBI Taxonomy" id="215803"/>
    <lineage>
        <taxon>Bacteria</taxon>
        <taxon>Pseudomonadati</taxon>
        <taxon>Myxococcota</taxon>
        <taxon>Polyangia</taxon>
        <taxon>Nannocystales</taxon>
        <taxon>Nannocystaceae</taxon>
        <taxon>Enhygromyxa</taxon>
    </lineage>
</organism>
<dbReference type="Pfam" id="PF00069">
    <property type="entry name" value="Pkinase"/>
    <property type="match status" value="1"/>
</dbReference>
<dbReference type="PANTHER" id="PTHR43289:SF6">
    <property type="entry name" value="SERINE_THREONINE-PROTEIN KINASE NEKL-3"/>
    <property type="match status" value="1"/>
</dbReference>
<dbReference type="InterPro" id="IPR000719">
    <property type="entry name" value="Prot_kinase_dom"/>
</dbReference>
<comment type="caution">
    <text evidence="8">The sequence shown here is derived from an EMBL/GenBank/DDBJ whole genome shotgun (WGS) entry which is preliminary data.</text>
</comment>
<evidence type="ECO:0000256" key="4">
    <source>
        <dbReference type="ARBA" id="ARBA00022840"/>
    </source>
</evidence>
<keyword evidence="1 8" id="KW-0808">Transferase</keyword>
<dbReference type="InterPro" id="IPR011009">
    <property type="entry name" value="Kinase-like_dom_sf"/>
</dbReference>
<dbReference type="SUPFAM" id="SSF56112">
    <property type="entry name" value="Protein kinase-like (PK-like)"/>
    <property type="match status" value="1"/>
</dbReference>
<reference evidence="8 9" key="1">
    <citation type="submission" date="2018-03" db="EMBL/GenBank/DDBJ databases">
        <title>Draft Genome Sequences of the Obligatory Marine Myxobacteria Enhygromyxa salina SWB005.</title>
        <authorList>
            <person name="Poehlein A."/>
            <person name="Moghaddam J.A."/>
            <person name="Harms H."/>
            <person name="Alanjari M."/>
            <person name="Koenig G.M."/>
            <person name="Daniel R."/>
            <person name="Schaeberle T.F."/>
        </authorList>
    </citation>
    <scope>NUCLEOTIDE SEQUENCE [LARGE SCALE GENOMIC DNA]</scope>
    <source>
        <strain evidence="8 9">SWB005</strain>
    </source>
</reference>
<dbReference type="InterPro" id="IPR017441">
    <property type="entry name" value="Protein_kinase_ATP_BS"/>
</dbReference>
<dbReference type="InterPro" id="IPR027417">
    <property type="entry name" value="P-loop_NTPase"/>
</dbReference>
<evidence type="ECO:0000256" key="2">
    <source>
        <dbReference type="ARBA" id="ARBA00022741"/>
    </source>
</evidence>
<feature type="binding site" evidence="5">
    <location>
        <position position="88"/>
    </location>
    <ligand>
        <name>ATP</name>
        <dbReference type="ChEBI" id="CHEBI:30616"/>
    </ligand>
</feature>
<feature type="domain" description="Protein kinase" evidence="7">
    <location>
        <begin position="59"/>
        <end position="322"/>
    </location>
</feature>
<protein>
    <submittedName>
        <fullName evidence="8">Serine/threonine-protein kinase PknH</fullName>
        <ecNumber evidence="8">2.7.11.1</ecNumber>
    </submittedName>
</protein>
<dbReference type="InterPro" id="IPR008271">
    <property type="entry name" value="Ser/Thr_kinase_AS"/>
</dbReference>
<dbReference type="Gene3D" id="1.10.510.10">
    <property type="entry name" value="Transferase(Phosphotransferase) domain 1"/>
    <property type="match status" value="1"/>
</dbReference>
<evidence type="ECO:0000256" key="5">
    <source>
        <dbReference type="PROSITE-ProRule" id="PRU10141"/>
    </source>
</evidence>
<dbReference type="CDD" id="cd14014">
    <property type="entry name" value="STKc_PknB_like"/>
    <property type="match status" value="1"/>
</dbReference>
<dbReference type="InterPro" id="IPR041664">
    <property type="entry name" value="AAA_16"/>
</dbReference>
<dbReference type="PROSITE" id="PS00107">
    <property type="entry name" value="PROTEIN_KINASE_ATP"/>
    <property type="match status" value="1"/>
</dbReference>
<evidence type="ECO:0000256" key="3">
    <source>
        <dbReference type="ARBA" id="ARBA00022777"/>
    </source>
</evidence>
<sequence>MSEHGHNFDTRSTPAGAGATVDDEGSIAGTQLGALTDLTEGYGGYETARLEPGQRLGPYELERHLGSGGMGEVYSARHTTTGKEVAIKFLSRTTPRLLYRFKREFRALADVSHRNVISLGELVVPPTGAAFFTMELIDGLPFVEYVRRRARAGELPNLVRLGRALRQLVAGLGHLHDADCVHRDVKPSNVLVTREGRVVLLDFGLVSELHDEDEGISRDGQLLGTPAYMAPEQASMSQVSSATDFYAVGVLLFECLTGVLPYRGSAMEIVLLKQDEDIPDPSDLVSGIPPALRELCIGLLAQDPSQRPQRDEILDGLASRALGASEHSRPLPSAKRRDRRGRAPFVGRRAELEVLNGALQDVRNTGEAVTIHVSGESGYGKSALVGSFLAEVRATTDTMILRGRCLERESVPYKGIDSVVDSLSARLHRMFEDEVAELRPRYVAPLIQIFPVLSDVWRLDGVMEQRFEPAELRRLGLAALREVLSSIARTRPLLIHVDDFQWADVDGARVLTSLLRPPDPPAILLVVSFRAEPGAGADGSAGLSGGLGEALRELTSAEARLGRDVRELAVGPLSGAEASELAWTLMGVEDGGSIGEREELRRRADAFARGAKGNPFYIGQMVLDDDAEAGESGDDRIVARRIVQLEPAARRLLATVAVSGGPTPIAVVREVFGSKGDAAETSWSDQLAEVGEVIEKLCELGLLTRRGGEFDSSHDSATSGTLSGPLLEAAHGRIREVTVGELETDELEQIHLELGSALERLGGDADALADHFERAGELVRAATYAEQAAEQAVEALAFGRAVLLYRRVLRLLDLLEQPVSTRGQGGQAPDPARRRRLRVALAGQLVNFGRSSEAGRLLRELADEAEPSDDGPGGRLVLRRKAAEQLLHAGHVGEGLELAAVVLREIGESPPRGFWTSMWMFMWGRLRLALRGLGYRARPEAELPAAQLEHIDTLLTIYKGLVLHLEIHSWVLHNRLLRLTLDAGEPRRLATMFANEMLIVASFGGEGKVHELAGQARELAASANDVELDRTIDLQRDLVDYALNRFSDATDQLRELLPRLDDVAGADWIRFSSVLVYSSLCVITGRWAELYRNLPQWLAAARERGNLREIVELDAYAAMTELHRGDLGQARYHLDKGREAWDDTRYNYTTLMLDRVEIFMLLAEGELDRLLERIDKLLVAVSRSSVALNPVVKRFVDQLIGRCWAVVAVRRPNDAKLRAQVRKVCRRLRRTKVPLYIGEAAINEAALCSIAGDEGETRQRWREAELLFDQHRIECQLACVRWHLATVTEGRETKRFSRAAHNYFAANGVADPASIASMLVPSALAGPPDPADPAAQPG</sequence>
<keyword evidence="9" id="KW-1185">Reference proteome</keyword>
<dbReference type="Proteomes" id="UP000237968">
    <property type="component" value="Unassembled WGS sequence"/>
</dbReference>
<dbReference type="EC" id="2.7.11.1" evidence="8"/>
<evidence type="ECO:0000313" key="9">
    <source>
        <dbReference type="Proteomes" id="UP000237968"/>
    </source>
</evidence>
<dbReference type="RefSeq" id="WP_106392575.1">
    <property type="nucleotide sequence ID" value="NZ_PVNK01000149.1"/>
</dbReference>
<dbReference type="SMART" id="SM00220">
    <property type="entry name" value="S_TKc"/>
    <property type="match status" value="1"/>
</dbReference>
<dbReference type="GO" id="GO:0005524">
    <property type="term" value="F:ATP binding"/>
    <property type="evidence" value="ECO:0007669"/>
    <property type="project" value="UniProtKB-UniRule"/>
</dbReference>
<dbReference type="PROSITE" id="PS50011">
    <property type="entry name" value="PROTEIN_KINASE_DOM"/>
    <property type="match status" value="1"/>
</dbReference>
<dbReference type="Pfam" id="PF13191">
    <property type="entry name" value="AAA_16"/>
    <property type="match status" value="1"/>
</dbReference>
<evidence type="ECO:0000256" key="1">
    <source>
        <dbReference type="ARBA" id="ARBA00022679"/>
    </source>
</evidence>
<evidence type="ECO:0000313" key="8">
    <source>
        <dbReference type="EMBL" id="PRP97713.1"/>
    </source>
</evidence>
<feature type="region of interest" description="Disordered" evidence="6">
    <location>
        <begin position="1"/>
        <end position="24"/>
    </location>
</feature>
<keyword evidence="4 5" id="KW-0067">ATP-binding</keyword>
<accession>A0A2S9XY01</accession>
<dbReference type="Gene3D" id="3.30.200.20">
    <property type="entry name" value="Phosphorylase Kinase, domain 1"/>
    <property type="match status" value="1"/>
</dbReference>
<dbReference type="GO" id="GO:0004674">
    <property type="term" value="F:protein serine/threonine kinase activity"/>
    <property type="evidence" value="ECO:0007669"/>
    <property type="project" value="UniProtKB-EC"/>
</dbReference>
<dbReference type="PANTHER" id="PTHR43289">
    <property type="entry name" value="MITOGEN-ACTIVATED PROTEIN KINASE KINASE KINASE 20-RELATED"/>
    <property type="match status" value="1"/>
</dbReference>